<dbReference type="InterPro" id="IPR036477">
    <property type="entry name" value="Formyl_transf_N_sf"/>
</dbReference>
<name>A0A0B4S1Q8_9FIRM</name>
<evidence type="ECO:0000259" key="7">
    <source>
        <dbReference type="Pfam" id="PF00551"/>
    </source>
</evidence>
<dbReference type="Gene3D" id="3.40.50.170">
    <property type="entry name" value="Formyl transferase, N-terminal domain"/>
    <property type="match status" value="1"/>
</dbReference>
<sequence>MMNVAVFISGGGTNLQAIIDAIKENKINGKIKLVFSNRKNAYGLIRAQNESIDTFYLNRKKFFSSEEYDERILEELERKNIDLIVLAGYLNILSSKLVSKYSNRIINIHPSLIPSFCGDGFYGENVHKAVIKSGVKFTGATTHFVDENVDTGAIILQDVVPVLINDDFETVAKRVLEIEHEILVKTVKAFCDNKIVFKDNRAFIVEE</sequence>
<comment type="caution">
    <text evidence="6">Lacks conserved residue(s) required for the propagation of feature annotation.</text>
</comment>
<evidence type="ECO:0000256" key="5">
    <source>
        <dbReference type="ARBA" id="ARBA00047664"/>
    </source>
</evidence>
<keyword evidence="2 6" id="KW-0808">Transferase</keyword>
<dbReference type="OrthoDB" id="9806170at2"/>
<dbReference type="InterPro" id="IPR002376">
    <property type="entry name" value="Formyl_transf_N"/>
</dbReference>
<dbReference type="RefSeq" id="WP_041953820.1">
    <property type="nucleotide sequence ID" value="NZ_CP009761.1"/>
</dbReference>
<dbReference type="EMBL" id="CP009761">
    <property type="protein sequence ID" value="AIZ36449.1"/>
    <property type="molecule type" value="Genomic_DNA"/>
</dbReference>
<keyword evidence="9" id="KW-1185">Reference proteome</keyword>
<comment type="catalytic activity">
    <reaction evidence="5 6">
        <text>N(1)-(5-phospho-beta-D-ribosyl)glycinamide + (6R)-10-formyltetrahydrofolate = N(2)-formyl-N(1)-(5-phospho-beta-D-ribosyl)glycinamide + (6S)-5,6,7,8-tetrahydrofolate + H(+)</text>
        <dbReference type="Rhea" id="RHEA:15053"/>
        <dbReference type="ChEBI" id="CHEBI:15378"/>
        <dbReference type="ChEBI" id="CHEBI:57453"/>
        <dbReference type="ChEBI" id="CHEBI:143788"/>
        <dbReference type="ChEBI" id="CHEBI:147286"/>
        <dbReference type="ChEBI" id="CHEBI:195366"/>
        <dbReference type="EC" id="2.1.2.2"/>
    </reaction>
</comment>
<organism evidence="8 9">
    <name type="scientific">Parvimonas micra</name>
    <dbReference type="NCBI Taxonomy" id="33033"/>
    <lineage>
        <taxon>Bacteria</taxon>
        <taxon>Bacillati</taxon>
        <taxon>Bacillota</taxon>
        <taxon>Tissierellia</taxon>
        <taxon>Tissierellales</taxon>
        <taxon>Peptoniphilaceae</taxon>
        <taxon>Parvimonas</taxon>
    </lineage>
</organism>
<dbReference type="GO" id="GO:0006189">
    <property type="term" value="P:'de novo' IMP biosynthetic process"/>
    <property type="evidence" value="ECO:0007669"/>
    <property type="project" value="UniProtKB-UniRule"/>
</dbReference>
<feature type="active site" description="Proton donor" evidence="6">
    <location>
        <position position="109"/>
    </location>
</feature>
<dbReference type="CDD" id="cd08645">
    <property type="entry name" value="FMT_core_GART"/>
    <property type="match status" value="1"/>
</dbReference>
<evidence type="ECO:0000313" key="8">
    <source>
        <dbReference type="EMBL" id="AIZ36449.1"/>
    </source>
</evidence>
<dbReference type="STRING" id="33033.NW74_03405"/>
<dbReference type="AlphaFoldDB" id="A0A0B4S1Q8"/>
<feature type="binding site" evidence="6">
    <location>
        <position position="107"/>
    </location>
    <ligand>
        <name>(6R)-10-formyltetrahydrofolate</name>
        <dbReference type="ChEBI" id="CHEBI:195366"/>
    </ligand>
</feature>
<dbReference type="PROSITE" id="PS00373">
    <property type="entry name" value="GART"/>
    <property type="match status" value="1"/>
</dbReference>
<reference evidence="8 9" key="1">
    <citation type="submission" date="2014-10" db="EMBL/GenBank/DDBJ databases">
        <title>Complete genome sequence of Parvimonas micra KCOM 1535 (= ChDC B708).</title>
        <authorList>
            <person name="Kook J.-K."/>
            <person name="Park S.-N."/>
            <person name="Lim Y.K."/>
            <person name="Roh H."/>
        </authorList>
    </citation>
    <scope>NUCLEOTIDE SEQUENCE [LARGE SCALE GENOMIC DNA]</scope>
    <source>
        <strain evidence="9">KCOM 1535 / ChDC B708</strain>
    </source>
</reference>
<feature type="site" description="Raises pKa of active site His" evidence="6">
    <location>
        <position position="150"/>
    </location>
</feature>
<dbReference type="SUPFAM" id="SSF53328">
    <property type="entry name" value="Formyltransferase"/>
    <property type="match status" value="1"/>
</dbReference>
<feature type="domain" description="Formyl transferase N-terminal" evidence="7">
    <location>
        <begin position="2"/>
        <end position="187"/>
    </location>
</feature>
<comment type="similarity">
    <text evidence="4 6">Belongs to the GART family.</text>
</comment>
<dbReference type="KEGG" id="pmic:NW74_03405"/>
<dbReference type="Pfam" id="PF00551">
    <property type="entry name" value="Formyl_trans_N"/>
    <property type="match status" value="1"/>
</dbReference>
<dbReference type="InterPro" id="IPR004607">
    <property type="entry name" value="GART"/>
</dbReference>
<comment type="pathway">
    <text evidence="1 6">Purine metabolism; IMP biosynthesis via de novo pathway; N(2)-formyl-N(1)-(5-phospho-D-ribosyl)glycinamide from N(1)-(5-phospho-D-ribosyl)glycinamide (10-formyl THF route): step 1/1.</text>
</comment>
<evidence type="ECO:0000256" key="3">
    <source>
        <dbReference type="ARBA" id="ARBA00022755"/>
    </source>
</evidence>
<gene>
    <name evidence="6" type="primary">purN</name>
    <name evidence="8" type="ORF">NW74_03405</name>
</gene>
<dbReference type="PANTHER" id="PTHR43369">
    <property type="entry name" value="PHOSPHORIBOSYLGLYCINAMIDE FORMYLTRANSFERASE"/>
    <property type="match status" value="1"/>
</dbReference>
<dbReference type="EC" id="2.1.2.2" evidence="6"/>
<accession>A0A0B4S1Q8</accession>
<evidence type="ECO:0000256" key="1">
    <source>
        <dbReference type="ARBA" id="ARBA00005054"/>
    </source>
</evidence>
<proteinExistence type="inferred from homology"/>
<keyword evidence="3 6" id="KW-0658">Purine biosynthesis</keyword>
<dbReference type="UniPathway" id="UPA00074">
    <property type="reaction ID" value="UER00126"/>
</dbReference>
<evidence type="ECO:0000256" key="2">
    <source>
        <dbReference type="ARBA" id="ARBA00022679"/>
    </source>
</evidence>
<dbReference type="Proteomes" id="UP000031386">
    <property type="component" value="Chromosome"/>
</dbReference>
<dbReference type="PANTHER" id="PTHR43369:SF2">
    <property type="entry name" value="PHOSPHORIBOSYLGLYCINAMIDE FORMYLTRANSFERASE"/>
    <property type="match status" value="1"/>
</dbReference>
<evidence type="ECO:0000256" key="6">
    <source>
        <dbReference type="HAMAP-Rule" id="MF_01930"/>
    </source>
</evidence>
<evidence type="ECO:0000256" key="4">
    <source>
        <dbReference type="ARBA" id="ARBA00038440"/>
    </source>
</evidence>
<protein>
    <recommendedName>
        <fullName evidence="6">Phosphoribosylglycinamide formyltransferase</fullName>
        <ecNumber evidence="6">2.1.2.2</ecNumber>
    </recommendedName>
    <alternativeName>
        <fullName evidence="6">5'-phosphoribosylglycinamide transformylase</fullName>
    </alternativeName>
    <alternativeName>
        <fullName evidence="6">GAR transformylase</fullName>
        <shortName evidence="6">GART</shortName>
    </alternativeName>
</protein>
<dbReference type="GO" id="GO:0005737">
    <property type="term" value="C:cytoplasm"/>
    <property type="evidence" value="ECO:0007669"/>
    <property type="project" value="TreeGrafter"/>
</dbReference>
<dbReference type="GO" id="GO:0004644">
    <property type="term" value="F:phosphoribosylglycinamide formyltransferase activity"/>
    <property type="evidence" value="ECO:0007669"/>
    <property type="project" value="UniProtKB-UniRule"/>
</dbReference>
<feature type="binding site" evidence="6">
    <location>
        <begin position="12"/>
        <end position="14"/>
    </location>
    <ligand>
        <name>N(1)-(5-phospho-beta-D-ribosyl)glycinamide</name>
        <dbReference type="ChEBI" id="CHEBI:143788"/>
    </ligand>
</feature>
<dbReference type="InterPro" id="IPR001555">
    <property type="entry name" value="GART_AS"/>
</dbReference>
<evidence type="ECO:0000313" key="9">
    <source>
        <dbReference type="Proteomes" id="UP000031386"/>
    </source>
</evidence>
<dbReference type="HAMAP" id="MF_01930">
    <property type="entry name" value="PurN"/>
    <property type="match status" value="1"/>
</dbReference>
<dbReference type="NCBIfam" id="TIGR00639">
    <property type="entry name" value="PurN"/>
    <property type="match status" value="1"/>
</dbReference>
<comment type="function">
    <text evidence="6">Catalyzes the transfer of a formyl group from 10-formyltetrahydrofolate to 5-phospho-ribosyl-glycinamide (GAR), producing 5-phospho-ribosyl-N-formylglycinamide (FGAR) and tetrahydrofolate.</text>
</comment>